<evidence type="ECO:0000256" key="1">
    <source>
        <dbReference type="ARBA" id="ARBA00023002"/>
    </source>
</evidence>
<dbReference type="SUPFAM" id="SSF51679">
    <property type="entry name" value="Bacterial luciferase-like"/>
    <property type="match status" value="1"/>
</dbReference>
<dbReference type="NCBIfam" id="TIGR03557">
    <property type="entry name" value="F420_G6P_family"/>
    <property type="match status" value="1"/>
</dbReference>
<evidence type="ECO:0000313" key="4">
    <source>
        <dbReference type="Proteomes" id="UP001596098"/>
    </source>
</evidence>
<evidence type="ECO:0000259" key="2">
    <source>
        <dbReference type="Pfam" id="PF00296"/>
    </source>
</evidence>
<organism evidence="3 4">
    <name type="scientific">Nocardioides yefusunii</name>
    <dbReference type="NCBI Taxonomy" id="2500546"/>
    <lineage>
        <taxon>Bacteria</taxon>
        <taxon>Bacillati</taxon>
        <taxon>Actinomycetota</taxon>
        <taxon>Actinomycetes</taxon>
        <taxon>Propionibacteriales</taxon>
        <taxon>Nocardioidaceae</taxon>
        <taxon>Nocardioides</taxon>
    </lineage>
</organism>
<name>A0ABW1QWT4_9ACTN</name>
<gene>
    <name evidence="3" type="ORF">ACFPWU_04185</name>
</gene>
<keyword evidence="1 3" id="KW-0560">Oxidoreductase</keyword>
<dbReference type="Proteomes" id="UP001596098">
    <property type="component" value="Unassembled WGS sequence"/>
</dbReference>
<evidence type="ECO:0000313" key="3">
    <source>
        <dbReference type="EMBL" id="MFC6152866.1"/>
    </source>
</evidence>
<dbReference type="InterPro" id="IPR036661">
    <property type="entry name" value="Luciferase-like_sf"/>
</dbReference>
<dbReference type="InterPro" id="IPR019945">
    <property type="entry name" value="F420_G6P_DH-rel"/>
</dbReference>
<reference evidence="4" key="1">
    <citation type="journal article" date="2019" name="Int. J. Syst. Evol. Microbiol.">
        <title>The Global Catalogue of Microorganisms (GCM) 10K type strain sequencing project: providing services to taxonomists for standard genome sequencing and annotation.</title>
        <authorList>
            <consortium name="The Broad Institute Genomics Platform"/>
            <consortium name="The Broad Institute Genome Sequencing Center for Infectious Disease"/>
            <person name="Wu L."/>
            <person name="Ma J."/>
        </authorList>
    </citation>
    <scope>NUCLEOTIDE SEQUENCE [LARGE SCALE GENOMIC DNA]</scope>
    <source>
        <strain evidence="4">DFY28</strain>
    </source>
</reference>
<comment type="caution">
    <text evidence="3">The sequence shown here is derived from an EMBL/GenBank/DDBJ whole genome shotgun (WGS) entry which is preliminary data.</text>
</comment>
<accession>A0ABW1QWT4</accession>
<dbReference type="RefSeq" id="WP_128219503.1">
    <property type="nucleotide sequence ID" value="NZ_CP034929.1"/>
</dbReference>
<dbReference type="PANTHER" id="PTHR43244:SF1">
    <property type="entry name" value="5,10-METHYLENETETRAHYDROMETHANOPTERIN REDUCTASE"/>
    <property type="match status" value="1"/>
</dbReference>
<feature type="domain" description="Luciferase-like" evidence="2">
    <location>
        <begin position="16"/>
        <end position="306"/>
    </location>
</feature>
<dbReference type="EMBL" id="JBHSQI010000002">
    <property type="protein sequence ID" value="MFC6152866.1"/>
    <property type="molecule type" value="Genomic_DNA"/>
</dbReference>
<dbReference type="EC" id="1.-.-.-" evidence="3"/>
<proteinExistence type="predicted"/>
<dbReference type="InterPro" id="IPR050564">
    <property type="entry name" value="F420-G6PD/mer"/>
</dbReference>
<dbReference type="CDD" id="cd01097">
    <property type="entry name" value="Tetrahydromethanopterin_reductase"/>
    <property type="match status" value="1"/>
</dbReference>
<sequence length="333" mass="36189">MGEQGRVGYVVPVDAVTPREAVDLARLAEQAGFTGTMAVDTFQPWLPSLGQAPNVWPLLGAMAEHTVSDFGVGMAAAGTRMHPAAIAQAAATLGALHPGRHWVSLGGGEAIHEHVTGGYWPEAPERISRLFESVDIVKRLFSSAITERDVRYEGQRFRLESSRLWTMPTPAPQVLVATSGPVTARRAGRQADGLLAVAVQPQQAAQVLERFREGAREVGKDPATMPAWLHLNVSWAASDTEAERNVVERYPMAAMRFARGDLRSPQVVEQIAKLVRPEDFAGRLPVSADPAVHLAEIRAYLDLGYDRVFVHNVGANQVAFLEAFSRDVLPHLS</sequence>
<protein>
    <submittedName>
        <fullName evidence="3">TIGR03557 family F420-dependent LLM class oxidoreductase</fullName>
        <ecNumber evidence="3">1.-.-.-</ecNumber>
    </submittedName>
</protein>
<dbReference type="Gene3D" id="3.20.20.30">
    <property type="entry name" value="Luciferase-like domain"/>
    <property type="match status" value="1"/>
</dbReference>
<dbReference type="PANTHER" id="PTHR43244">
    <property type="match status" value="1"/>
</dbReference>
<dbReference type="InterPro" id="IPR011251">
    <property type="entry name" value="Luciferase-like_dom"/>
</dbReference>
<keyword evidence="4" id="KW-1185">Reference proteome</keyword>
<dbReference type="Pfam" id="PF00296">
    <property type="entry name" value="Bac_luciferase"/>
    <property type="match status" value="1"/>
</dbReference>
<dbReference type="GO" id="GO:0016491">
    <property type="term" value="F:oxidoreductase activity"/>
    <property type="evidence" value="ECO:0007669"/>
    <property type="project" value="UniProtKB-KW"/>
</dbReference>